<comment type="caution">
    <text evidence="2">The sequence shown here is derived from an EMBL/GenBank/DDBJ whole genome shotgun (WGS) entry which is preliminary data.</text>
</comment>
<organism evidence="2 3">
    <name type="scientific">Triparma verrucosa</name>
    <dbReference type="NCBI Taxonomy" id="1606542"/>
    <lineage>
        <taxon>Eukaryota</taxon>
        <taxon>Sar</taxon>
        <taxon>Stramenopiles</taxon>
        <taxon>Ochrophyta</taxon>
        <taxon>Bolidophyceae</taxon>
        <taxon>Parmales</taxon>
        <taxon>Triparmaceae</taxon>
        <taxon>Triparma</taxon>
    </lineage>
</organism>
<evidence type="ECO:0000313" key="3">
    <source>
        <dbReference type="Proteomes" id="UP001165160"/>
    </source>
</evidence>
<dbReference type="InterPro" id="IPR016155">
    <property type="entry name" value="Mopterin_synth/thiamin_S_b"/>
</dbReference>
<gene>
    <name evidence="2" type="ORF">TrVE_jg13348</name>
</gene>
<keyword evidence="3" id="KW-1185">Reference proteome</keyword>
<dbReference type="Proteomes" id="UP001165160">
    <property type="component" value="Unassembled WGS sequence"/>
</dbReference>
<dbReference type="GO" id="GO:1990133">
    <property type="term" value="C:molybdopterin adenylyltransferase complex"/>
    <property type="evidence" value="ECO:0007669"/>
    <property type="project" value="TreeGrafter"/>
</dbReference>
<dbReference type="InterPro" id="IPR044672">
    <property type="entry name" value="MOCS2A"/>
</dbReference>
<sequence>MSLKIITFGPCVTAGLPQSITLPYTSSLKSVLSALLKTYPNIKELPKIEDGKVKGEWCIAINSSYVYDDVEIMETDEIAVIPPISGG</sequence>
<keyword evidence="1" id="KW-0547">Nucleotide-binding</keyword>
<dbReference type="PANTHER" id="PTHR33359">
    <property type="entry name" value="MOLYBDOPTERIN SYNTHASE SULFUR CARRIER SUBUNIT"/>
    <property type="match status" value="1"/>
</dbReference>
<accession>A0A9W7C550</accession>
<name>A0A9W7C550_9STRA</name>
<dbReference type="Pfam" id="PF02597">
    <property type="entry name" value="ThiS"/>
    <property type="match status" value="1"/>
</dbReference>
<dbReference type="InterPro" id="IPR003749">
    <property type="entry name" value="ThiS/MoaD-like"/>
</dbReference>
<evidence type="ECO:0008006" key="4">
    <source>
        <dbReference type="Google" id="ProtNLM"/>
    </source>
</evidence>
<dbReference type="EMBL" id="BRXX01000233">
    <property type="protein sequence ID" value="GMH99369.1"/>
    <property type="molecule type" value="Genomic_DNA"/>
</dbReference>
<evidence type="ECO:0000256" key="1">
    <source>
        <dbReference type="ARBA" id="ARBA00022741"/>
    </source>
</evidence>
<dbReference type="InterPro" id="IPR012675">
    <property type="entry name" value="Beta-grasp_dom_sf"/>
</dbReference>
<dbReference type="GO" id="GO:0006777">
    <property type="term" value="P:Mo-molybdopterin cofactor biosynthetic process"/>
    <property type="evidence" value="ECO:0007669"/>
    <property type="project" value="InterPro"/>
</dbReference>
<evidence type="ECO:0000313" key="2">
    <source>
        <dbReference type="EMBL" id="GMH99369.1"/>
    </source>
</evidence>
<dbReference type="PANTHER" id="PTHR33359:SF1">
    <property type="entry name" value="MOLYBDOPTERIN SYNTHASE SULFUR CARRIER SUBUNIT"/>
    <property type="match status" value="1"/>
</dbReference>
<reference evidence="3" key="1">
    <citation type="journal article" date="2023" name="Commun. Biol.">
        <title>Genome analysis of Parmales, the sister group of diatoms, reveals the evolutionary specialization of diatoms from phago-mixotrophs to photoautotrophs.</title>
        <authorList>
            <person name="Ban H."/>
            <person name="Sato S."/>
            <person name="Yoshikawa S."/>
            <person name="Yamada K."/>
            <person name="Nakamura Y."/>
            <person name="Ichinomiya M."/>
            <person name="Sato N."/>
            <person name="Blanc-Mathieu R."/>
            <person name="Endo H."/>
            <person name="Kuwata A."/>
            <person name="Ogata H."/>
        </authorList>
    </citation>
    <scope>NUCLEOTIDE SEQUENCE [LARGE SCALE GENOMIC DNA]</scope>
    <source>
        <strain evidence="3">NIES 3699</strain>
    </source>
</reference>
<dbReference type="Gene3D" id="3.10.20.30">
    <property type="match status" value="1"/>
</dbReference>
<dbReference type="SUPFAM" id="SSF54285">
    <property type="entry name" value="MoaD/ThiS"/>
    <property type="match status" value="1"/>
</dbReference>
<dbReference type="GO" id="GO:0000166">
    <property type="term" value="F:nucleotide binding"/>
    <property type="evidence" value="ECO:0007669"/>
    <property type="project" value="UniProtKB-KW"/>
</dbReference>
<proteinExistence type="predicted"/>
<dbReference type="AlphaFoldDB" id="A0A9W7C550"/>
<protein>
    <recommendedName>
        <fullName evidence="4">Molybdopterin synthase sulfur carrier subunit</fullName>
    </recommendedName>
</protein>